<name>A0ABR2LUT6_9ASPA</name>
<comment type="caution">
    <text evidence="1">The sequence shown here is derived from an EMBL/GenBank/DDBJ whole genome shotgun (WGS) entry which is preliminary data.</text>
</comment>
<gene>
    <name evidence="1" type="ORF">KSP40_PGU018479</name>
</gene>
<dbReference type="InterPro" id="IPR044952">
    <property type="entry name" value="SUV2"/>
</dbReference>
<organism evidence="1 2">
    <name type="scientific">Platanthera guangdongensis</name>
    <dbReference type="NCBI Taxonomy" id="2320717"/>
    <lineage>
        <taxon>Eukaryota</taxon>
        <taxon>Viridiplantae</taxon>
        <taxon>Streptophyta</taxon>
        <taxon>Embryophyta</taxon>
        <taxon>Tracheophyta</taxon>
        <taxon>Spermatophyta</taxon>
        <taxon>Magnoliopsida</taxon>
        <taxon>Liliopsida</taxon>
        <taxon>Asparagales</taxon>
        <taxon>Orchidaceae</taxon>
        <taxon>Orchidoideae</taxon>
        <taxon>Orchideae</taxon>
        <taxon>Orchidinae</taxon>
        <taxon>Platanthera</taxon>
    </lineage>
</organism>
<sequence length="137" mass="15462">MERCINMKHGKTKGIQTDMGHDSCKQGVASKLQAIWGLCDKRSGNNLVTKLLETCSEDFFALFRSINMSSNCNLSGLPNESLFEMTFPDNTQSAHSNDAAKAYRFYQSLMKMRHEIVPLQVVIDALLDLCNHENVWS</sequence>
<proteinExistence type="predicted"/>
<dbReference type="Proteomes" id="UP001412067">
    <property type="component" value="Unassembled WGS sequence"/>
</dbReference>
<protein>
    <submittedName>
        <fullName evidence="1">Uncharacterized protein</fullName>
    </submittedName>
</protein>
<dbReference type="PANTHER" id="PTHR35761">
    <property type="entry name" value="ATR INTERACTING PROTEIN"/>
    <property type="match status" value="1"/>
</dbReference>
<dbReference type="EMBL" id="JBBWWR010000015">
    <property type="protein sequence ID" value="KAK8950320.1"/>
    <property type="molecule type" value="Genomic_DNA"/>
</dbReference>
<reference evidence="1 2" key="1">
    <citation type="journal article" date="2022" name="Nat. Plants">
        <title>Genomes of leafy and leafless Platanthera orchids illuminate the evolution of mycoheterotrophy.</title>
        <authorList>
            <person name="Li M.H."/>
            <person name="Liu K.W."/>
            <person name="Li Z."/>
            <person name="Lu H.C."/>
            <person name="Ye Q.L."/>
            <person name="Zhang D."/>
            <person name="Wang J.Y."/>
            <person name="Li Y.F."/>
            <person name="Zhong Z.M."/>
            <person name="Liu X."/>
            <person name="Yu X."/>
            <person name="Liu D.K."/>
            <person name="Tu X.D."/>
            <person name="Liu B."/>
            <person name="Hao Y."/>
            <person name="Liao X.Y."/>
            <person name="Jiang Y.T."/>
            <person name="Sun W.H."/>
            <person name="Chen J."/>
            <person name="Chen Y.Q."/>
            <person name="Ai Y."/>
            <person name="Zhai J.W."/>
            <person name="Wu S.S."/>
            <person name="Zhou Z."/>
            <person name="Hsiao Y.Y."/>
            <person name="Wu W.L."/>
            <person name="Chen Y.Y."/>
            <person name="Lin Y.F."/>
            <person name="Hsu J.L."/>
            <person name="Li C.Y."/>
            <person name="Wang Z.W."/>
            <person name="Zhao X."/>
            <person name="Zhong W.Y."/>
            <person name="Ma X.K."/>
            <person name="Ma L."/>
            <person name="Huang J."/>
            <person name="Chen G.Z."/>
            <person name="Huang M.Z."/>
            <person name="Huang L."/>
            <person name="Peng D.H."/>
            <person name="Luo Y.B."/>
            <person name="Zou S.Q."/>
            <person name="Chen S.P."/>
            <person name="Lan S."/>
            <person name="Tsai W.C."/>
            <person name="Van de Peer Y."/>
            <person name="Liu Z.J."/>
        </authorList>
    </citation>
    <scope>NUCLEOTIDE SEQUENCE [LARGE SCALE GENOMIC DNA]</scope>
    <source>
        <strain evidence="1">Lor288</strain>
    </source>
</reference>
<dbReference type="PANTHER" id="PTHR35761:SF1">
    <property type="entry name" value="PROTEIN SENSITIVE TO UV 2"/>
    <property type="match status" value="1"/>
</dbReference>
<accession>A0ABR2LUT6</accession>
<evidence type="ECO:0000313" key="2">
    <source>
        <dbReference type="Proteomes" id="UP001412067"/>
    </source>
</evidence>
<evidence type="ECO:0000313" key="1">
    <source>
        <dbReference type="EMBL" id="KAK8950320.1"/>
    </source>
</evidence>
<keyword evidence="2" id="KW-1185">Reference proteome</keyword>